<sequence>MQTDIGFVIEGQLHTVDGKDLLRLLQRCTAALQNRVPTGQDLGKGTSQEPFRLTSAQAWLYCARAKFKGGNKYVAVAGRMIEKQDKGFYVSDQGPVWQHKEGYSPAKSVKALGGGDPTYPTLAKLAQDPINLFPATAAARSEGRLDSRSLAPAWNDVAGTDKAVAAMRAMLKGTELSRSDLGRHYARMQTILPVLTVAMFLSEPARNGRAFAINLMLLDLAAHGEAFTEHGFNRFTLDQMLWHPDGLDDCATGDLLARPLRAPRSKNDRTFDQIRTKGQLHLVGGIMPASPTGGALSTEAVAERPASGQTLAPRDYRFDFIHMKELSVLTRWLQRQVPGCRSLSRFRLRRNEQALDYNSIVFPEDGKTSPVRQKMREIKTAIERRLASLDAL</sequence>
<keyword evidence="2" id="KW-1185">Reference proteome</keyword>
<dbReference type="OrthoDB" id="9155855at2"/>
<evidence type="ECO:0000313" key="2">
    <source>
        <dbReference type="Proteomes" id="UP000235916"/>
    </source>
</evidence>
<gene>
    <name evidence="1" type="ORF">C1O66_11205</name>
</gene>
<dbReference type="Proteomes" id="UP000235916">
    <property type="component" value="Unassembled WGS sequence"/>
</dbReference>
<name>A0A2N8KX41_9BURK</name>
<dbReference type="RefSeq" id="WP_102767954.1">
    <property type="nucleotide sequence ID" value="NZ_POSP01000003.1"/>
</dbReference>
<comment type="caution">
    <text evidence="1">The sequence shown here is derived from an EMBL/GenBank/DDBJ whole genome shotgun (WGS) entry which is preliminary data.</text>
</comment>
<evidence type="ECO:0000313" key="1">
    <source>
        <dbReference type="EMBL" id="PND38034.1"/>
    </source>
</evidence>
<dbReference type="AlphaFoldDB" id="A0A2N8KX41"/>
<proteinExistence type="predicted"/>
<protein>
    <submittedName>
        <fullName evidence="1">Uncharacterized protein</fullName>
    </submittedName>
</protein>
<dbReference type="EMBL" id="POSP01000003">
    <property type="protein sequence ID" value="PND38034.1"/>
    <property type="molecule type" value="Genomic_DNA"/>
</dbReference>
<organism evidence="1 2">
    <name type="scientific">Kinneretia aquatilis</name>
    <dbReference type="NCBI Taxonomy" id="2070761"/>
    <lineage>
        <taxon>Bacteria</taxon>
        <taxon>Pseudomonadati</taxon>
        <taxon>Pseudomonadota</taxon>
        <taxon>Betaproteobacteria</taxon>
        <taxon>Burkholderiales</taxon>
        <taxon>Sphaerotilaceae</taxon>
        <taxon>Roseateles</taxon>
    </lineage>
</organism>
<accession>A0A2N8KX41</accession>
<reference evidence="1 2" key="1">
    <citation type="submission" date="2018-01" db="EMBL/GenBank/DDBJ databases">
        <title>Draft genome sequence of Paucibacter aquatile CR182 isolated from freshwater of the Nakdong River.</title>
        <authorList>
            <person name="Choi A."/>
            <person name="Chung E.J."/>
        </authorList>
    </citation>
    <scope>NUCLEOTIDE SEQUENCE [LARGE SCALE GENOMIC DNA]</scope>
    <source>
        <strain evidence="1 2">CR182</strain>
    </source>
</reference>